<protein>
    <submittedName>
        <fullName evidence="7">THAP domain-containing protein 1</fullName>
    </submittedName>
</protein>
<feature type="domain" description="THAP-type" evidence="6">
    <location>
        <begin position="1"/>
        <end position="63"/>
    </location>
</feature>
<gene>
    <name evidence="7" type="ORF">ALC60_11128</name>
</gene>
<dbReference type="PROSITE" id="PS50950">
    <property type="entry name" value="ZF_THAP"/>
    <property type="match status" value="1"/>
</dbReference>
<dbReference type="SMART" id="SM00692">
    <property type="entry name" value="DM3"/>
    <property type="match status" value="1"/>
</dbReference>
<proteinExistence type="predicted"/>
<dbReference type="EMBL" id="KQ982860">
    <property type="protein sequence ID" value="KYQ49780.1"/>
    <property type="molecule type" value="Genomic_DNA"/>
</dbReference>
<dbReference type="SUPFAM" id="SSF57716">
    <property type="entry name" value="Glucocorticoid receptor-like (DNA-binding domain)"/>
    <property type="match status" value="1"/>
</dbReference>
<evidence type="ECO:0000256" key="1">
    <source>
        <dbReference type="ARBA" id="ARBA00022723"/>
    </source>
</evidence>
<dbReference type="InterPro" id="IPR006612">
    <property type="entry name" value="THAP_Znf"/>
</dbReference>
<feature type="non-terminal residue" evidence="7">
    <location>
        <position position="1"/>
    </location>
</feature>
<evidence type="ECO:0000256" key="5">
    <source>
        <dbReference type="PROSITE-ProRule" id="PRU00309"/>
    </source>
</evidence>
<sequence>KYFRFPLSREDHLKKWIEAIGQTDLKPSKNHVICSTHFTTDDFMDRPGTSSIRLKNLVVPFIFLKASVIAPVIASTLAPATAPISENALALAIHSQTVTFESSEKEDNENNLTVSSLFSENTASTSTIDDTIKMIHW</sequence>
<organism evidence="7 8">
    <name type="scientific">Mycetomoellerius zeteki</name>
    <dbReference type="NCBI Taxonomy" id="64791"/>
    <lineage>
        <taxon>Eukaryota</taxon>
        <taxon>Metazoa</taxon>
        <taxon>Ecdysozoa</taxon>
        <taxon>Arthropoda</taxon>
        <taxon>Hexapoda</taxon>
        <taxon>Insecta</taxon>
        <taxon>Pterygota</taxon>
        <taxon>Neoptera</taxon>
        <taxon>Endopterygota</taxon>
        <taxon>Hymenoptera</taxon>
        <taxon>Apocrita</taxon>
        <taxon>Aculeata</taxon>
        <taxon>Formicoidea</taxon>
        <taxon>Formicidae</taxon>
        <taxon>Myrmicinae</taxon>
        <taxon>Mycetomoellerius</taxon>
    </lineage>
</organism>
<evidence type="ECO:0000259" key="6">
    <source>
        <dbReference type="PROSITE" id="PS50950"/>
    </source>
</evidence>
<dbReference type="GO" id="GO:0008270">
    <property type="term" value="F:zinc ion binding"/>
    <property type="evidence" value="ECO:0007669"/>
    <property type="project" value="UniProtKB-KW"/>
</dbReference>
<evidence type="ECO:0000313" key="7">
    <source>
        <dbReference type="EMBL" id="KYQ49780.1"/>
    </source>
</evidence>
<evidence type="ECO:0000313" key="8">
    <source>
        <dbReference type="Proteomes" id="UP000075809"/>
    </source>
</evidence>
<evidence type="ECO:0000256" key="4">
    <source>
        <dbReference type="ARBA" id="ARBA00023125"/>
    </source>
</evidence>
<name>A0A151WPM5_9HYME</name>
<dbReference type="Gene3D" id="6.20.210.20">
    <property type="entry name" value="THAP domain"/>
    <property type="match status" value="1"/>
</dbReference>
<dbReference type="SMART" id="SM00980">
    <property type="entry name" value="THAP"/>
    <property type="match status" value="1"/>
</dbReference>
<dbReference type="PANTHER" id="PTHR46600:SF11">
    <property type="entry name" value="THAP DOMAIN-CONTAINING PROTEIN 10"/>
    <property type="match status" value="1"/>
</dbReference>
<accession>A0A151WPM5</accession>
<keyword evidence="2 5" id="KW-0863">Zinc-finger</keyword>
<dbReference type="STRING" id="64791.A0A151WPM5"/>
<reference evidence="7 8" key="1">
    <citation type="submission" date="2015-09" db="EMBL/GenBank/DDBJ databases">
        <title>Trachymyrmex zeteki WGS genome.</title>
        <authorList>
            <person name="Nygaard S."/>
            <person name="Hu H."/>
            <person name="Boomsma J."/>
            <person name="Zhang G."/>
        </authorList>
    </citation>
    <scope>NUCLEOTIDE SEQUENCE [LARGE SCALE GENOMIC DNA]</scope>
    <source>
        <strain evidence="7">Tzet28-1</strain>
        <tissue evidence="7">Whole body</tissue>
    </source>
</reference>
<dbReference type="InterPro" id="IPR026516">
    <property type="entry name" value="THAP1/10"/>
</dbReference>
<dbReference type="AlphaFoldDB" id="A0A151WPM5"/>
<evidence type="ECO:0000256" key="2">
    <source>
        <dbReference type="ARBA" id="ARBA00022771"/>
    </source>
</evidence>
<keyword evidence="3" id="KW-0862">Zinc</keyword>
<dbReference type="Proteomes" id="UP000075809">
    <property type="component" value="Unassembled WGS sequence"/>
</dbReference>
<dbReference type="Pfam" id="PF05485">
    <property type="entry name" value="THAP"/>
    <property type="match status" value="1"/>
</dbReference>
<dbReference type="InterPro" id="IPR038441">
    <property type="entry name" value="THAP_Znf_sf"/>
</dbReference>
<keyword evidence="8" id="KW-1185">Reference proteome</keyword>
<dbReference type="PANTHER" id="PTHR46600">
    <property type="entry name" value="THAP DOMAIN-CONTAINING"/>
    <property type="match status" value="1"/>
</dbReference>
<evidence type="ECO:0000256" key="3">
    <source>
        <dbReference type="ARBA" id="ARBA00022833"/>
    </source>
</evidence>
<keyword evidence="4 5" id="KW-0238">DNA-binding</keyword>
<dbReference type="GO" id="GO:0043565">
    <property type="term" value="F:sequence-specific DNA binding"/>
    <property type="evidence" value="ECO:0007669"/>
    <property type="project" value="InterPro"/>
</dbReference>
<keyword evidence="1" id="KW-0479">Metal-binding</keyword>